<proteinExistence type="predicted"/>
<feature type="non-terminal residue" evidence="1">
    <location>
        <position position="1"/>
    </location>
</feature>
<dbReference type="OrthoDB" id="2676448at2759"/>
<dbReference type="Proteomes" id="UP000053820">
    <property type="component" value="Unassembled WGS sequence"/>
</dbReference>
<dbReference type="HOGENOM" id="CLU_013084_5_1_1"/>
<organism evidence="1 2">
    <name type="scientific">Hydnomerulius pinastri MD-312</name>
    <dbReference type="NCBI Taxonomy" id="994086"/>
    <lineage>
        <taxon>Eukaryota</taxon>
        <taxon>Fungi</taxon>
        <taxon>Dikarya</taxon>
        <taxon>Basidiomycota</taxon>
        <taxon>Agaricomycotina</taxon>
        <taxon>Agaricomycetes</taxon>
        <taxon>Agaricomycetidae</taxon>
        <taxon>Boletales</taxon>
        <taxon>Boletales incertae sedis</taxon>
        <taxon>Leucogyrophana</taxon>
    </lineage>
</organism>
<dbReference type="AlphaFoldDB" id="A0A0C2PG31"/>
<keyword evidence="2" id="KW-1185">Reference proteome</keyword>
<name>A0A0C2PG31_9AGAM</name>
<evidence type="ECO:0000313" key="1">
    <source>
        <dbReference type="EMBL" id="KIJ57454.1"/>
    </source>
</evidence>
<reference evidence="1 2" key="1">
    <citation type="submission" date="2014-04" db="EMBL/GenBank/DDBJ databases">
        <title>Evolutionary Origins and Diversification of the Mycorrhizal Mutualists.</title>
        <authorList>
            <consortium name="DOE Joint Genome Institute"/>
            <consortium name="Mycorrhizal Genomics Consortium"/>
            <person name="Kohler A."/>
            <person name="Kuo A."/>
            <person name="Nagy L.G."/>
            <person name="Floudas D."/>
            <person name="Copeland A."/>
            <person name="Barry K.W."/>
            <person name="Cichocki N."/>
            <person name="Veneault-Fourrey C."/>
            <person name="LaButti K."/>
            <person name="Lindquist E.A."/>
            <person name="Lipzen A."/>
            <person name="Lundell T."/>
            <person name="Morin E."/>
            <person name="Murat C."/>
            <person name="Riley R."/>
            <person name="Ohm R."/>
            <person name="Sun H."/>
            <person name="Tunlid A."/>
            <person name="Henrissat B."/>
            <person name="Grigoriev I.V."/>
            <person name="Hibbett D.S."/>
            <person name="Martin F."/>
        </authorList>
    </citation>
    <scope>NUCLEOTIDE SEQUENCE [LARGE SCALE GENOMIC DNA]</scope>
    <source>
        <strain evidence="1 2">MD-312</strain>
    </source>
</reference>
<dbReference type="EMBL" id="KN840391">
    <property type="protein sequence ID" value="KIJ57454.1"/>
    <property type="molecule type" value="Genomic_DNA"/>
</dbReference>
<protein>
    <submittedName>
        <fullName evidence="1">Uncharacterized protein</fullName>
    </submittedName>
</protein>
<feature type="non-terminal residue" evidence="1">
    <location>
        <position position="96"/>
    </location>
</feature>
<accession>A0A0C2PG31</accession>
<sequence>HNVLSKPWASKANHQLTTKYFKTVRAREEIMWLNVEIARLHAWIDGEDVHLFTTAEALRDSDPHLAHKIRHRCEARRRVNNVHRATLQAIYNLPGF</sequence>
<evidence type="ECO:0000313" key="2">
    <source>
        <dbReference type="Proteomes" id="UP000053820"/>
    </source>
</evidence>
<gene>
    <name evidence="1" type="ORF">HYDPIDRAFT_72967</name>
</gene>